<dbReference type="Gene3D" id="1.50.10.10">
    <property type="match status" value="2"/>
</dbReference>
<evidence type="ECO:0000256" key="2">
    <source>
        <dbReference type="SAM" id="MobiDB-lite"/>
    </source>
</evidence>
<dbReference type="Pfam" id="PF07470">
    <property type="entry name" value="Glyco_hydro_88"/>
    <property type="match status" value="2"/>
</dbReference>
<evidence type="ECO:0000313" key="4">
    <source>
        <dbReference type="EMBL" id="KAL1792000.1"/>
    </source>
</evidence>
<evidence type="ECO:0008006" key="6">
    <source>
        <dbReference type="Google" id="ProtNLM"/>
    </source>
</evidence>
<sequence>MHLPALTLALAGTALAAKNSTKPYSTWMASSFLSKGQPMDNHYVASVIHEGIQKAATTQNDSALLAYASKAVSSVVSSNGTIKGWNATFYTLDDIRVGNNILYFWNSEGRKDDKYVVAAKGLREQLNRWPRTPSGGFWHRAPIYANQMWLDAKTNRLWADPETGASPYVWDRALGWYFVALAEVLEVFPKTHAGYSKLVDYFVTLAAGIKDVQDISGGWWLLMDPELAGREGNYIESSATAMFTYAYMKGVRLGLLEKSYQETASKAWDLLLDDFIQYEKNGTISFTGTVTVGSLRGDASYEYYTGVETLINDGKGAGAFITKKPQPSRMSSAVSSAASPSATGASCTSADFTQFPTQDVFCAVGSTTGIPSNTSDALSQCCKDAPVEEFNGACGYYCLAYDQTVGDLNACFMDNGVNPSQIFCSGNNTASATGTPSGSGSASRTSGGNGPDATGSDAPGSTGAAAPMGPTKAGMGVLAMFVISAFAGALL</sequence>
<evidence type="ECO:0000313" key="5">
    <source>
        <dbReference type="Proteomes" id="UP001578633"/>
    </source>
</evidence>
<keyword evidence="5" id="KW-1185">Reference proteome</keyword>
<dbReference type="PANTHER" id="PTHR33886:SF9">
    <property type="entry name" value="UNSATURATED RHAMNOGALACTURONAN HYDROLASE (EUROFUNG)"/>
    <property type="match status" value="1"/>
</dbReference>
<protein>
    <recommendedName>
        <fullName evidence="6">Glycoside hydrolase family 105 protein</fullName>
    </recommendedName>
</protein>
<feature type="chain" id="PRO_5046734889" description="Glycoside hydrolase family 105 protein" evidence="3">
    <location>
        <begin position="17"/>
        <end position="491"/>
    </location>
</feature>
<dbReference type="RefSeq" id="XP_069302584.1">
    <property type="nucleotide sequence ID" value="XM_069455901.1"/>
</dbReference>
<evidence type="ECO:0000256" key="1">
    <source>
        <dbReference type="ARBA" id="ARBA00022801"/>
    </source>
</evidence>
<dbReference type="Proteomes" id="UP001578633">
    <property type="component" value="Chromosome 10"/>
</dbReference>
<accession>A0ABR3U6A7</accession>
<reference evidence="4 5" key="1">
    <citation type="submission" date="2024-09" db="EMBL/GenBank/DDBJ databases">
        <title>T2T genomes of carrot and Alternaria dauci and their utility for understanding host-pathogen interaction during carrot leaf blight disease.</title>
        <authorList>
            <person name="Liu W."/>
            <person name="Xu S."/>
            <person name="Ou C."/>
            <person name="Liu X."/>
            <person name="Zhuang F."/>
            <person name="Deng X.W."/>
        </authorList>
    </citation>
    <scope>NUCLEOTIDE SEQUENCE [LARGE SCALE GENOMIC DNA]</scope>
    <source>
        <strain evidence="4 5">A2016</strain>
    </source>
</reference>
<evidence type="ECO:0000256" key="3">
    <source>
        <dbReference type="SAM" id="SignalP"/>
    </source>
</evidence>
<keyword evidence="3" id="KW-0732">Signal</keyword>
<organism evidence="4 5">
    <name type="scientific">Alternaria dauci</name>
    <dbReference type="NCBI Taxonomy" id="48095"/>
    <lineage>
        <taxon>Eukaryota</taxon>
        <taxon>Fungi</taxon>
        <taxon>Dikarya</taxon>
        <taxon>Ascomycota</taxon>
        <taxon>Pezizomycotina</taxon>
        <taxon>Dothideomycetes</taxon>
        <taxon>Pleosporomycetidae</taxon>
        <taxon>Pleosporales</taxon>
        <taxon>Pleosporineae</taxon>
        <taxon>Pleosporaceae</taxon>
        <taxon>Alternaria</taxon>
        <taxon>Alternaria sect. Porri</taxon>
    </lineage>
</organism>
<dbReference type="SUPFAM" id="SSF48208">
    <property type="entry name" value="Six-hairpin glycosidases"/>
    <property type="match status" value="1"/>
</dbReference>
<dbReference type="InterPro" id="IPR052043">
    <property type="entry name" value="PolySaccharide_Degr_Enz"/>
</dbReference>
<keyword evidence="1" id="KW-0378">Hydrolase</keyword>
<feature type="region of interest" description="Disordered" evidence="2">
    <location>
        <begin position="434"/>
        <end position="467"/>
    </location>
</feature>
<proteinExistence type="predicted"/>
<dbReference type="PANTHER" id="PTHR33886">
    <property type="entry name" value="UNSATURATED RHAMNOGALACTURONAN HYDROLASE (EUROFUNG)"/>
    <property type="match status" value="1"/>
</dbReference>
<comment type="caution">
    <text evidence="4">The sequence shown here is derived from an EMBL/GenBank/DDBJ whole genome shotgun (WGS) entry which is preliminary data.</text>
</comment>
<feature type="compositionally biased region" description="Low complexity" evidence="2">
    <location>
        <begin position="434"/>
        <end position="446"/>
    </location>
</feature>
<dbReference type="InterPro" id="IPR008928">
    <property type="entry name" value="6-hairpin_glycosidase_sf"/>
</dbReference>
<feature type="signal peptide" evidence="3">
    <location>
        <begin position="1"/>
        <end position="16"/>
    </location>
</feature>
<dbReference type="GeneID" id="96090073"/>
<gene>
    <name evidence="4" type="ORF">ACET3X_009751</name>
</gene>
<dbReference type="InterPro" id="IPR012341">
    <property type="entry name" value="6hp_glycosidase-like_sf"/>
</dbReference>
<dbReference type="InterPro" id="IPR010905">
    <property type="entry name" value="Glyco_hydro_88"/>
</dbReference>
<name>A0ABR3U6A7_9PLEO</name>
<dbReference type="EMBL" id="JBHGVX010000010">
    <property type="protein sequence ID" value="KAL1792000.1"/>
    <property type="molecule type" value="Genomic_DNA"/>
</dbReference>